<feature type="non-terminal residue" evidence="5">
    <location>
        <position position="1"/>
    </location>
</feature>
<gene>
    <name evidence="5" type="ORF">g.44467</name>
</gene>
<dbReference type="CDD" id="cd11875">
    <property type="entry name" value="SH3_CD2AP-like_3"/>
    <property type="match status" value="1"/>
</dbReference>
<feature type="domain" description="SH3" evidence="4">
    <location>
        <begin position="1"/>
        <end position="23"/>
    </location>
</feature>
<evidence type="ECO:0000256" key="3">
    <source>
        <dbReference type="SAM" id="MobiDB-lite"/>
    </source>
</evidence>
<feature type="region of interest" description="Disordered" evidence="3">
    <location>
        <begin position="24"/>
        <end position="73"/>
    </location>
</feature>
<organism evidence="5">
    <name type="scientific">Graphocephala atropunctata</name>
    <dbReference type="NCBI Taxonomy" id="36148"/>
    <lineage>
        <taxon>Eukaryota</taxon>
        <taxon>Metazoa</taxon>
        <taxon>Ecdysozoa</taxon>
        <taxon>Arthropoda</taxon>
        <taxon>Hexapoda</taxon>
        <taxon>Insecta</taxon>
        <taxon>Pterygota</taxon>
        <taxon>Neoptera</taxon>
        <taxon>Paraneoptera</taxon>
        <taxon>Hemiptera</taxon>
        <taxon>Auchenorrhyncha</taxon>
        <taxon>Membracoidea</taxon>
        <taxon>Cicadellidae</taxon>
        <taxon>Cicadellinae</taxon>
        <taxon>Cicadellini</taxon>
        <taxon>Graphocephala</taxon>
    </lineage>
</organism>
<dbReference type="EMBL" id="GEBQ01026196">
    <property type="protein sequence ID" value="JAT13781.1"/>
    <property type="molecule type" value="Transcribed_RNA"/>
</dbReference>
<keyword evidence="1 2" id="KW-0728">SH3 domain</keyword>
<dbReference type="InterPro" id="IPR001452">
    <property type="entry name" value="SH3_domain"/>
</dbReference>
<feature type="region of interest" description="Disordered" evidence="3">
    <location>
        <begin position="207"/>
        <end position="276"/>
    </location>
</feature>
<dbReference type="SUPFAM" id="SSF50044">
    <property type="entry name" value="SH3-domain"/>
    <property type="match status" value="2"/>
</dbReference>
<feature type="compositionally biased region" description="Polar residues" evidence="3">
    <location>
        <begin position="163"/>
        <end position="175"/>
    </location>
</feature>
<feature type="domain" description="SH3" evidence="4">
    <location>
        <begin position="75"/>
        <end position="136"/>
    </location>
</feature>
<dbReference type="PRINTS" id="PR01887">
    <property type="entry name" value="SPECTRNALPHA"/>
</dbReference>
<dbReference type="PRINTS" id="PR00452">
    <property type="entry name" value="SH3DOMAIN"/>
</dbReference>
<dbReference type="FunFam" id="2.30.30.40:FF:000072">
    <property type="entry name" value="Unconventional Myosin IB"/>
    <property type="match status" value="1"/>
</dbReference>
<dbReference type="GO" id="GO:0016192">
    <property type="term" value="P:vesicle-mediated transport"/>
    <property type="evidence" value="ECO:0007669"/>
    <property type="project" value="UniProtKB-ARBA"/>
</dbReference>
<dbReference type="SMART" id="SM00326">
    <property type="entry name" value="SH3"/>
    <property type="match status" value="1"/>
</dbReference>
<proteinExistence type="predicted"/>
<protein>
    <recommendedName>
        <fullName evidence="4">SH3 domain-containing protein</fullName>
    </recommendedName>
</protein>
<dbReference type="GO" id="GO:0016477">
    <property type="term" value="P:cell migration"/>
    <property type="evidence" value="ECO:0007669"/>
    <property type="project" value="TreeGrafter"/>
</dbReference>
<evidence type="ECO:0000313" key="5">
    <source>
        <dbReference type="EMBL" id="JAT13781.1"/>
    </source>
</evidence>
<feature type="region of interest" description="Disordered" evidence="3">
    <location>
        <begin position="340"/>
        <end position="360"/>
    </location>
</feature>
<evidence type="ECO:0000256" key="2">
    <source>
        <dbReference type="PROSITE-ProRule" id="PRU00192"/>
    </source>
</evidence>
<evidence type="ECO:0000256" key="1">
    <source>
        <dbReference type="ARBA" id="ARBA00022443"/>
    </source>
</evidence>
<sequence length="410" mass="44785">WWKGKLNTQVGVFPSNFVAEVFEDASETKEASHRKTSRSSMESDSGKLSNATTPNMSHEESTSAESEVPELPPKPMKELCRVMYQYDAVNDDELSLREGDVITLISRDGQDKGWWRGELHGKVGVFPDNFVQVITSDESTRPARPPAKTNVVTTNRVKDSITRPPTSVSQTTAQRKSIELPPKPGLYSHTILMRFPLITEVIKKKLGDQADPSNEKTSPPSLSKKPVLPPPPFKKPQRSASGPAINKALSVTLPDTKGNATTPTKPPDSPTNTGSAKIPLTALTFSLRQSSVDSIRTTLDSTDGGNSSRFLMSGSLTLEVDKDLDLDCVGRTAMLTHPTASRVRAPRRRPPSGVPPKEVSEQMTGLVNGNAEPHFNLLDDKANKAPWVEELKMNQAKKNSAQGRTRVMIG</sequence>
<dbReference type="PANTHER" id="PTHR14167">
    <property type="entry name" value="SH3 DOMAIN-CONTAINING"/>
    <property type="match status" value="1"/>
</dbReference>
<evidence type="ECO:0000259" key="4">
    <source>
        <dbReference type="PROSITE" id="PS50002"/>
    </source>
</evidence>
<name>A0A1B6KQS1_9HEMI</name>
<feature type="non-terminal residue" evidence="5">
    <location>
        <position position="410"/>
    </location>
</feature>
<dbReference type="GO" id="GO:0007015">
    <property type="term" value="P:actin filament organization"/>
    <property type="evidence" value="ECO:0007669"/>
    <property type="project" value="TreeGrafter"/>
</dbReference>
<dbReference type="PANTHER" id="PTHR14167:SF92">
    <property type="entry name" value="CIN85 AND CD2AP RELATED, ISOFORM J"/>
    <property type="match status" value="1"/>
</dbReference>
<dbReference type="InterPro" id="IPR036028">
    <property type="entry name" value="SH3-like_dom_sf"/>
</dbReference>
<dbReference type="Gene3D" id="2.30.30.40">
    <property type="entry name" value="SH3 Domains"/>
    <property type="match status" value="2"/>
</dbReference>
<accession>A0A1B6KQS1</accession>
<feature type="compositionally biased region" description="Polar residues" evidence="3">
    <location>
        <begin position="38"/>
        <end position="56"/>
    </location>
</feature>
<dbReference type="InterPro" id="IPR050384">
    <property type="entry name" value="Endophilin_SH3RF"/>
</dbReference>
<dbReference type="AlphaFoldDB" id="A0A1B6KQS1"/>
<dbReference type="PROSITE" id="PS50002">
    <property type="entry name" value="SH3"/>
    <property type="match status" value="2"/>
</dbReference>
<feature type="region of interest" description="Disordered" evidence="3">
    <location>
        <begin position="159"/>
        <end position="181"/>
    </location>
</feature>
<reference evidence="5" key="1">
    <citation type="submission" date="2015-11" db="EMBL/GenBank/DDBJ databases">
        <title>De novo transcriptome assembly of four potential Pierce s Disease insect vectors from Arizona vineyards.</title>
        <authorList>
            <person name="Tassone E.E."/>
        </authorList>
    </citation>
    <scope>NUCLEOTIDE SEQUENCE</scope>
</reference>
<feature type="compositionally biased region" description="Low complexity" evidence="3">
    <location>
        <begin position="216"/>
        <end position="226"/>
    </location>
</feature>
<dbReference type="Pfam" id="PF14604">
    <property type="entry name" value="SH3_9"/>
    <property type="match status" value="1"/>
</dbReference>